<dbReference type="EMBL" id="CAKXAJ010025470">
    <property type="protein sequence ID" value="CAH2240099.1"/>
    <property type="molecule type" value="Genomic_DNA"/>
</dbReference>
<accession>A0A8S4RR32</accession>
<reference evidence="1" key="1">
    <citation type="submission" date="2022-03" db="EMBL/GenBank/DDBJ databases">
        <authorList>
            <person name="Lindestad O."/>
        </authorList>
    </citation>
    <scope>NUCLEOTIDE SEQUENCE</scope>
</reference>
<sequence length="85" mass="9078">MSRELTVAELGWRSIHAYFCCQAALSSSEDPTSNASVNGHRATVCSTYGAGPSSITELALATTATQPINNSNTLDIKIIYLNKNE</sequence>
<name>A0A8S4RR32_9NEOP</name>
<evidence type="ECO:0000313" key="2">
    <source>
        <dbReference type="Proteomes" id="UP000838756"/>
    </source>
</evidence>
<keyword evidence="2" id="KW-1185">Reference proteome</keyword>
<gene>
    <name evidence="1" type="primary">jg6353</name>
    <name evidence="1" type="ORF">PAEG_LOCUS16711</name>
</gene>
<proteinExistence type="predicted"/>
<dbReference type="AlphaFoldDB" id="A0A8S4RR32"/>
<protein>
    <submittedName>
        <fullName evidence="1">Jg6353 protein</fullName>
    </submittedName>
</protein>
<dbReference type="Proteomes" id="UP000838756">
    <property type="component" value="Unassembled WGS sequence"/>
</dbReference>
<organism evidence="1 2">
    <name type="scientific">Pararge aegeria aegeria</name>
    <dbReference type="NCBI Taxonomy" id="348720"/>
    <lineage>
        <taxon>Eukaryota</taxon>
        <taxon>Metazoa</taxon>
        <taxon>Ecdysozoa</taxon>
        <taxon>Arthropoda</taxon>
        <taxon>Hexapoda</taxon>
        <taxon>Insecta</taxon>
        <taxon>Pterygota</taxon>
        <taxon>Neoptera</taxon>
        <taxon>Endopterygota</taxon>
        <taxon>Lepidoptera</taxon>
        <taxon>Glossata</taxon>
        <taxon>Ditrysia</taxon>
        <taxon>Papilionoidea</taxon>
        <taxon>Nymphalidae</taxon>
        <taxon>Satyrinae</taxon>
        <taxon>Satyrini</taxon>
        <taxon>Parargina</taxon>
        <taxon>Pararge</taxon>
    </lineage>
</organism>
<comment type="caution">
    <text evidence="1">The sequence shown here is derived from an EMBL/GenBank/DDBJ whole genome shotgun (WGS) entry which is preliminary data.</text>
</comment>
<evidence type="ECO:0000313" key="1">
    <source>
        <dbReference type="EMBL" id="CAH2240099.1"/>
    </source>
</evidence>